<dbReference type="PANTHER" id="PTHR45871">
    <property type="entry name" value="N-ACETYLGLUCOSAMINYL-PHOSPHATIDYLINOSITOL BIOSYNTHETIC PROTEIN"/>
    <property type="match status" value="1"/>
</dbReference>
<protein>
    <submittedName>
        <fullName evidence="4">Phosphatidylinositol N-acetylglucosaminyltransferase subunit A</fullName>
    </submittedName>
</protein>
<feature type="domain" description="PIGA GPI anchor biosynthesis" evidence="3">
    <location>
        <begin position="56"/>
        <end position="145"/>
    </location>
</feature>
<evidence type="ECO:0000256" key="2">
    <source>
        <dbReference type="SAM" id="MobiDB-lite"/>
    </source>
</evidence>
<dbReference type="SUPFAM" id="SSF53756">
    <property type="entry name" value="UDP-Glycosyltransferase/glycogen phosphorylase"/>
    <property type="match status" value="1"/>
</dbReference>
<dbReference type="GO" id="GO:0016757">
    <property type="term" value="F:glycosyltransferase activity"/>
    <property type="evidence" value="ECO:0007669"/>
    <property type="project" value="UniProtKB-KW"/>
</dbReference>
<proteinExistence type="predicted"/>
<feature type="compositionally biased region" description="Low complexity" evidence="2">
    <location>
        <begin position="588"/>
        <end position="611"/>
    </location>
</feature>
<organism evidence="4 5">
    <name type="scientific">Paratrimastix pyriformis</name>
    <dbReference type="NCBI Taxonomy" id="342808"/>
    <lineage>
        <taxon>Eukaryota</taxon>
        <taxon>Metamonada</taxon>
        <taxon>Preaxostyla</taxon>
        <taxon>Paratrimastigidae</taxon>
        <taxon>Paratrimastix</taxon>
    </lineage>
</organism>
<sequence length="710" mass="75647">MASGGGSDQQAQGGPKYRICMISDFFYPNMGGVESHIFQLSQCLIQMGHKVVVVTHAYGDRSGVRYMTNGLKVYYIPWQPFIMGNTVPTIFGTLPLLRNIFIREQIQIVHGHQAFSTLCHEGIMHARSMGLHACFTDHSLLGFADLSSILMNKLLKWTLSDIDHVICVSHVGKENTVLRASISPSNVSVIPNSVDCSVFYPDPSKRDKEHVKIVVLSRLVYRKGSTCWCTSSHPFAGSSPCERAIAIPDSPLASSRGGDGPMRPQIEEMREKFNLFDRVEMLGPVPHHKVRDGHIFLNCSLTEAFCIAILEAAAAGLFVVSTDVGGVPVRMPPALPGEVVVMPRGWARVGPGPCLTPGTGLWRGGQEVLPSHMIKMARPCVDDLVDALSQSIAIIHDLAPEEFHSQAALLRHPAPGRLLATPRQAALLLPPRAISPILIRRRDPPGRPQLKDMYSWQDIAIRNERVYHRMMAGPIPTLMERLRRYYGCGPFAGKIFCMVAAMDRILLRGLDWWLPPGRIDLAPDLPTLYRQYLAQRAALPAPPDQSGGAEEAAGGAGGDILGWALALPGGWISGPPGPPAHSVADSVPAEPGRPEAAAPAATGPGPAAYPADHLEGTSPGPPAPGPAAPHRPLPLRLGGGIMGGIRFPDLGEVWPSFAGPMPSHAQPPRGGGVPEAGAPGPGVPDPAAASTSDGCCPECGGALGGGQGEA</sequence>
<keyword evidence="1" id="KW-0808">Transferase</keyword>
<evidence type="ECO:0000256" key="1">
    <source>
        <dbReference type="ARBA" id="ARBA00022679"/>
    </source>
</evidence>
<feature type="region of interest" description="Disordered" evidence="2">
    <location>
        <begin position="574"/>
        <end position="635"/>
    </location>
</feature>
<evidence type="ECO:0000313" key="5">
    <source>
        <dbReference type="Proteomes" id="UP001141327"/>
    </source>
</evidence>
<keyword evidence="5" id="KW-1185">Reference proteome</keyword>
<evidence type="ECO:0000259" key="3">
    <source>
        <dbReference type="Pfam" id="PF08288"/>
    </source>
</evidence>
<gene>
    <name evidence="4" type="ORF">PAPYR_3416</name>
</gene>
<accession>A0ABQ8UMI8</accession>
<dbReference type="EMBL" id="JAPMOS010000013">
    <property type="protein sequence ID" value="KAJ4460389.1"/>
    <property type="molecule type" value="Genomic_DNA"/>
</dbReference>
<feature type="compositionally biased region" description="Pro residues" evidence="2">
    <location>
        <begin position="619"/>
        <end position="632"/>
    </location>
</feature>
<dbReference type="InterPro" id="IPR013234">
    <property type="entry name" value="PIGA_GPI_anchor_biosynthesis"/>
</dbReference>
<reference evidence="4" key="1">
    <citation type="journal article" date="2022" name="bioRxiv">
        <title>Genomics of Preaxostyla Flagellates Illuminates Evolutionary Transitions and the Path Towards Mitochondrial Loss.</title>
        <authorList>
            <person name="Novak L.V.F."/>
            <person name="Treitli S.C."/>
            <person name="Pyrih J."/>
            <person name="Halakuc P."/>
            <person name="Pipaliya S.V."/>
            <person name="Vacek V."/>
            <person name="Brzon O."/>
            <person name="Soukal P."/>
            <person name="Eme L."/>
            <person name="Dacks J.B."/>
            <person name="Karnkowska A."/>
            <person name="Elias M."/>
            <person name="Hampl V."/>
        </authorList>
    </citation>
    <scope>NUCLEOTIDE SEQUENCE</scope>
    <source>
        <strain evidence="4">RCP-MX</strain>
    </source>
</reference>
<comment type="caution">
    <text evidence="4">The sequence shown here is derived from an EMBL/GenBank/DDBJ whole genome shotgun (WGS) entry which is preliminary data.</text>
</comment>
<dbReference type="Proteomes" id="UP001141327">
    <property type="component" value="Unassembled WGS sequence"/>
</dbReference>
<dbReference type="CDD" id="cd03796">
    <property type="entry name" value="GT4_PIG-A-like"/>
    <property type="match status" value="1"/>
</dbReference>
<dbReference type="InterPro" id="IPR039507">
    <property type="entry name" value="PIG-A/GPI3"/>
</dbReference>
<feature type="compositionally biased region" description="Gly residues" evidence="2">
    <location>
        <begin position="701"/>
        <end position="710"/>
    </location>
</feature>
<feature type="region of interest" description="Disordered" evidence="2">
    <location>
        <begin position="658"/>
        <end position="710"/>
    </location>
</feature>
<dbReference type="Gene3D" id="3.40.50.2000">
    <property type="entry name" value="Glycogen Phosphorylase B"/>
    <property type="match status" value="2"/>
</dbReference>
<name>A0ABQ8UMI8_9EUKA</name>
<evidence type="ECO:0000313" key="4">
    <source>
        <dbReference type="EMBL" id="KAJ4460389.1"/>
    </source>
</evidence>
<keyword evidence="4" id="KW-0328">Glycosyltransferase</keyword>
<dbReference type="Pfam" id="PF08288">
    <property type="entry name" value="PIGA"/>
    <property type="match status" value="1"/>
</dbReference>
<dbReference type="PANTHER" id="PTHR45871:SF1">
    <property type="entry name" value="PHOSPHATIDYLINOSITOL N-ACETYLGLUCOSAMINYLTRANSFERASE SUBUNIT A"/>
    <property type="match status" value="1"/>
</dbReference>
<dbReference type="Pfam" id="PF13692">
    <property type="entry name" value="Glyco_trans_1_4"/>
    <property type="match status" value="1"/>
</dbReference>